<keyword evidence="4" id="KW-1185">Reference proteome</keyword>
<dbReference type="Proteomes" id="UP001597511">
    <property type="component" value="Unassembled WGS sequence"/>
</dbReference>
<accession>A0ABW6A2U8</accession>
<feature type="chain" id="PRO_5045655448" evidence="1">
    <location>
        <begin position="21"/>
        <end position="221"/>
    </location>
</feature>
<organism evidence="3 4">
    <name type="scientific">Terrimonas rubra</name>
    <dbReference type="NCBI Taxonomy" id="1035890"/>
    <lineage>
        <taxon>Bacteria</taxon>
        <taxon>Pseudomonadati</taxon>
        <taxon>Bacteroidota</taxon>
        <taxon>Chitinophagia</taxon>
        <taxon>Chitinophagales</taxon>
        <taxon>Chitinophagaceae</taxon>
        <taxon>Terrimonas</taxon>
    </lineage>
</organism>
<gene>
    <name evidence="3" type="ORF">ACFS6H_05085</name>
</gene>
<keyword evidence="1" id="KW-0732">Signal</keyword>
<dbReference type="InterPro" id="IPR036514">
    <property type="entry name" value="SGNH_hydro_sf"/>
</dbReference>
<comment type="caution">
    <text evidence="3">The sequence shown here is derived from an EMBL/GenBank/DDBJ whole genome shotgun (WGS) entry which is preliminary data.</text>
</comment>
<dbReference type="SUPFAM" id="SSF52266">
    <property type="entry name" value="SGNH hydrolase"/>
    <property type="match status" value="1"/>
</dbReference>
<proteinExistence type="predicted"/>
<evidence type="ECO:0000256" key="1">
    <source>
        <dbReference type="SAM" id="SignalP"/>
    </source>
</evidence>
<dbReference type="InterPro" id="IPR013830">
    <property type="entry name" value="SGNH_hydro"/>
</dbReference>
<dbReference type="Pfam" id="PF13472">
    <property type="entry name" value="Lipase_GDSL_2"/>
    <property type="match status" value="1"/>
</dbReference>
<protein>
    <submittedName>
        <fullName evidence="3">GDSL-type esterase/lipase family protein</fullName>
    </submittedName>
</protein>
<dbReference type="RefSeq" id="WP_386095910.1">
    <property type="nucleotide sequence ID" value="NZ_JBHUOZ010000001.1"/>
</dbReference>
<evidence type="ECO:0000313" key="3">
    <source>
        <dbReference type="EMBL" id="MFD2919077.1"/>
    </source>
</evidence>
<dbReference type="Gene3D" id="3.40.50.1110">
    <property type="entry name" value="SGNH hydrolase"/>
    <property type="match status" value="1"/>
</dbReference>
<reference evidence="4" key="1">
    <citation type="journal article" date="2019" name="Int. J. Syst. Evol. Microbiol.">
        <title>The Global Catalogue of Microorganisms (GCM) 10K type strain sequencing project: providing services to taxonomists for standard genome sequencing and annotation.</title>
        <authorList>
            <consortium name="The Broad Institute Genomics Platform"/>
            <consortium name="The Broad Institute Genome Sequencing Center for Infectious Disease"/>
            <person name="Wu L."/>
            <person name="Ma J."/>
        </authorList>
    </citation>
    <scope>NUCLEOTIDE SEQUENCE [LARGE SCALE GENOMIC DNA]</scope>
    <source>
        <strain evidence="4">KCTC 23299</strain>
    </source>
</reference>
<dbReference type="EMBL" id="JBHUOZ010000001">
    <property type="protein sequence ID" value="MFD2919077.1"/>
    <property type="molecule type" value="Genomic_DNA"/>
</dbReference>
<evidence type="ECO:0000259" key="2">
    <source>
        <dbReference type="Pfam" id="PF13472"/>
    </source>
</evidence>
<feature type="signal peptide" evidence="1">
    <location>
        <begin position="1"/>
        <end position="20"/>
    </location>
</feature>
<name>A0ABW6A2U8_9BACT</name>
<feature type="domain" description="SGNH hydrolase-type esterase" evidence="2">
    <location>
        <begin position="57"/>
        <end position="210"/>
    </location>
</feature>
<evidence type="ECO:0000313" key="4">
    <source>
        <dbReference type="Proteomes" id="UP001597511"/>
    </source>
</evidence>
<sequence>MKRKFFISGLFLLLVLFVQAQQPPFYNEVQKLKQHTDSIVKADGGKNILFIGSSSFTLWHSMQADLPEYKIINNAFGGSTLLDVIRYIDDIIPVKNTKQIVIYCGENDLAADSTVTGEIVAQRFEQLFHLLRKKVKNVPIVYVSMKPSPSRVHLMEKMETGNRLISYFLKKEKYRGYVNVYNKMLKEDGTVMDDIFLQDRLHMNKAGYAIWIPLIKKALVN</sequence>